<keyword evidence="5" id="KW-1185">Reference proteome</keyword>
<dbReference type="Proteomes" id="UP000076632">
    <property type="component" value="Unassembled WGS sequence"/>
</dbReference>
<dbReference type="RefSeq" id="XP_018191866.1">
    <property type="nucleotide sequence ID" value="XM_018337026.1"/>
</dbReference>
<evidence type="ECO:0000256" key="3">
    <source>
        <dbReference type="SAM" id="Coils"/>
    </source>
</evidence>
<name>A0A165JJE7_XYLHT</name>
<evidence type="ECO:0000313" key="5">
    <source>
        <dbReference type="Proteomes" id="UP000076632"/>
    </source>
</evidence>
<keyword evidence="3" id="KW-0175">Coiled coil</keyword>
<evidence type="ECO:0000256" key="2">
    <source>
        <dbReference type="ARBA" id="ARBA00023186"/>
    </source>
</evidence>
<dbReference type="AlphaFoldDB" id="A0A165JJE7"/>
<dbReference type="GO" id="GO:0007021">
    <property type="term" value="P:tubulin complex assembly"/>
    <property type="evidence" value="ECO:0007669"/>
    <property type="project" value="EnsemblFungi"/>
</dbReference>
<dbReference type="GO" id="GO:0051082">
    <property type="term" value="F:unfolded protein binding"/>
    <property type="evidence" value="ECO:0007669"/>
    <property type="project" value="InterPro"/>
</dbReference>
<evidence type="ECO:0000313" key="4">
    <source>
        <dbReference type="EMBL" id="KZF26311.1"/>
    </source>
</evidence>
<dbReference type="InParanoid" id="A0A165JJE7"/>
<evidence type="ECO:0000256" key="1">
    <source>
        <dbReference type="ARBA" id="ARBA00010048"/>
    </source>
</evidence>
<dbReference type="GO" id="GO:0016272">
    <property type="term" value="C:prefoldin complex"/>
    <property type="evidence" value="ECO:0007669"/>
    <property type="project" value="EnsemblFungi"/>
</dbReference>
<dbReference type="PANTHER" id="PTHR12674">
    <property type="entry name" value="PREFOLDIN SUBUNIT 5"/>
    <property type="match status" value="1"/>
</dbReference>
<dbReference type="GO" id="GO:0006457">
    <property type="term" value="P:protein folding"/>
    <property type="evidence" value="ECO:0007669"/>
    <property type="project" value="InterPro"/>
</dbReference>
<dbReference type="SUPFAM" id="SSF46579">
    <property type="entry name" value="Prefoldin"/>
    <property type="match status" value="1"/>
</dbReference>
<dbReference type="GeneID" id="28902163"/>
<reference evidence="4 5" key="1">
    <citation type="journal article" date="2016" name="Fungal Biol.">
        <title>The genome of Xylona heveae provides a window into fungal endophytism.</title>
        <authorList>
            <person name="Gazis R."/>
            <person name="Kuo A."/>
            <person name="Riley R."/>
            <person name="LaButti K."/>
            <person name="Lipzen A."/>
            <person name="Lin J."/>
            <person name="Amirebrahimi M."/>
            <person name="Hesse C.N."/>
            <person name="Spatafora J.W."/>
            <person name="Henrissat B."/>
            <person name="Hainaut M."/>
            <person name="Grigoriev I.V."/>
            <person name="Hibbett D.S."/>
        </authorList>
    </citation>
    <scope>NUCLEOTIDE SEQUENCE [LARGE SCALE GENOMIC DNA]</scope>
    <source>
        <strain evidence="4 5">TC161</strain>
    </source>
</reference>
<dbReference type="FunCoup" id="A0A165JJE7">
    <property type="interactions" value="1004"/>
</dbReference>
<dbReference type="InterPro" id="IPR009053">
    <property type="entry name" value="Prefoldin"/>
</dbReference>
<dbReference type="GO" id="GO:0015631">
    <property type="term" value="F:tubulin binding"/>
    <property type="evidence" value="ECO:0007669"/>
    <property type="project" value="EnsemblFungi"/>
</dbReference>
<dbReference type="PANTHER" id="PTHR12674:SF2">
    <property type="entry name" value="PREFOLDIN SUBUNIT 5"/>
    <property type="match status" value="1"/>
</dbReference>
<dbReference type="FunFam" id="1.10.287.370:FF:000004">
    <property type="entry name" value="Probable prefoldin subunit 5"/>
    <property type="match status" value="1"/>
</dbReference>
<proteinExistence type="inferred from homology"/>
<dbReference type="NCBIfam" id="TIGR00293">
    <property type="entry name" value="prefoldin subunit alpha"/>
    <property type="match status" value="1"/>
</dbReference>
<dbReference type="GO" id="GO:1990115">
    <property type="term" value="P:RNA polymerase III assembly"/>
    <property type="evidence" value="ECO:0007669"/>
    <property type="project" value="TreeGrafter"/>
</dbReference>
<dbReference type="GO" id="GO:0051286">
    <property type="term" value="C:cell tip"/>
    <property type="evidence" value="ECO:0007669"/>
    <property type="project" value="EnsemblFungi"/>
</dbReference>
<dbReference type="Pfam" id="PF02996">
    <property type="entry name" value="Prefoldin"/>
    <property type="match status" value="1"/>
</dbReference>
<dbReference type="OrthoDB" id="10267474at2759"/>
<dbReference type="EMBL" id="KV407454">
    <property type="protein sequence ID" value="KZF26311.1"/>
    <property type="molecule type" value="Genomic_DNA"/>
</dbReference>
<keyword evidence="2" id="KW-0143">Chaperone</keyword>
<dbReference type="GO" id="GO:1990114">
    <property type="term" value="P:RNA polymerase II core complex assembly"/>
    <property type="evidence" value="ECO:0007669"/>
    <property type="project" value="TreeGrafter"/>
</dbReference>
<dbReference type="GO" id="GO:0032968">
    <property type="term" value="P:positive regulation of transcription elongation by RNA polymerase II"/>
    <property type="evidence" value="ECO:0007669"/>
    <property type="project" value="EnsemblFungi"/>
</dbReference>
<dbReference type="Gene3D" id="1.10.287.370">
    <property type="match status" value="1"/>
</dbReference>
<dbReference type="GO" id="GO:0005737">
    <property type="term" value="C:cytoplasm"/>
    <property type="evidence" value="ECO:0007669"/>
    <property type="project" value="EnsemblFungi"/>
</dbReference>
<protein>
    <submittedName>
        <fullName evidence="4">Prefoldin alpha subunit</fullName>
    </submittedName>
</protein>
<dbReference type="STRING" id="1328760.A0A165JJE7"/>
<dbReference type="GO" id="GO:0032153">
    <property type="term" value="C:cell division site"/>
    <property type="evidence" value="ECO:0007669"/>
    <property type="project" value="EnsemblFungi"/>
</dbReference>
<accession>A0A165JJE7</accession>
<dbReference type="InterPro" id="IPR004127">
    <property type="entry name" value="Prefoldin_subunit_alpha"/>
</dbReference>
<dbReference type="CDD" id="cd23157">
    <property type="entry name" value="Prefoldin_5"/>
    <property type="match status" value="1"/>
</dbReference>
<comment type="similarity">
    <text evidence="1">Belongs to the prefoldin subunit alpha family.</text>
</comment>
<gene>
    <name evidence="4" type="ORF">L228DRAFT_9726</name>
</gene>
<dbReference type="GO" id="GO:1990113">
    <property type="term" value="P:RNA polymerase I assembly"/>
    <property type="evidence" value="ECO:0007669"/>
    <property type="project" value="TreeGrafter"/>
</dbReference>
<sequence>MAASPAGKEQSVDLGSLSLQQLTAVKKQLDDELEHLTNSFAKLRAAQAKFGDCIRSIKAGISSSTPGKMILVPLTSSLYVPGTLSHPNKAIVDVGTGFYVEKDSDDAEAFYKAKVDELGKNLKDLEGIVQSKSSNLRVIEDILRQKVISGSATTNPASHA</sequence>
<feature type="coiled-coil region" evidence="3">
    <location>
        <begin position="19"/>
        <end position="46"/>
    </location>
</feature>
<dbReference type="OMA" id="QAKFKAC"/>
<dbReference type="InterPro" id="IPR011599">
    <property type="entry name" value="PFD_alpha_archaea"/>
</dbReference>
<organism evidence="4 5">
    <name type="scientific">Xylona heveae (strain CBS 132557 / TC161)</name>
    <dbReference type="NCBI Taxonomy" id="1328760"/>
    <lineage>
        <taxon>Eukaryota</taxon>
        <taxon>Fungi</taxon>
        <taxon>Dikarya</taxon>
        <taxon>Ascomycota</taxon>
        <taxon>Pezizomycotina</taxon>
        <taxon>Xylonomycetes</taxon>
        <taxon>Xylonales</taxon>
        <taxon>Xylonaceae</taxon>
        <taxon>Xylona</taxon>
    </lineage>
</organism>